<gene>
    <name evidence="12" type="ORF">FMOSSE_LOCUS2567</name>
</gene>
<feature type="compositionally biased region" description="Low complexity" evidence="11">
    <location>
        <begin position="135"/>
        <end position="145"/>
    </location>
</feature>
<dbReference type="GO" id="GO:0000822">
    <property type="term" value="F:inositol hexakisphosphate binding"/>
    <property type="evidence" value="ECO:0007669"/>
    <property type="project" value="TreeGrafter"/>
</dbReference>
<dbReference type="GO" id="GO:0005543">
    <property type="term" value="F:phospholipid binding"/>
    <property type="evidence" value="ECO:0007669"/>
    <property type="project" value="TreeGrafter"/>
</dbReference>
<sequence length="429" mass="50294">MKKSIVTQEDLDFVACESDRFESERIRWKNKLIQQAVAQTEAEYENEISIVKEEERKKLKEAERKRNEKYERLKKFYDELALQYERERRKREQEFQAEQAKWSREAEKYERELQAKKQAELNRKRLEEEQKRKQAQAAAHAQEAALAEEKRLKEKQIKEAEADKRNKETQKIEAEKKALNKLVSDSALKEEEKYRQYLKVINDNIAKNTQLKSQSLESRRAITLALNTLTNDRIKIIDIATRLDKMLKSVQNNKQLYYFLLNFTAKGIVKHAEVDVLSNESAAFPFAHVSVLLSTEHPDFMDKLMMVRLVKKCPYVLPRYYVKLPNQSLNDFRKQMGYKHNEDDEAYVNRMCAILALYCAIMQTVPLIPVFKEQGGKLILVACKAYVQQPPPEIKTLLTTSPAAMSRLRTFLENAFQKGFTEPEGSNPR</sequence>
<dbReference type="Pfam" id="PF07817">
    <property type="entry name" value="GLE1"/>
    <property type="match status" value="1"/>
</dbReference>
<evidence type="ECO:0000256" key="7">
    <source>
        <dbReference type="ARBA" id="ARBA00023132"/>
    </source>
</evidence>
<keyword evidence="3" id="KW-0813">Transport</keyword>
<organism evidence="12 13">
    <name type="scientific">Funneliformis mosseae</name>
    <name type="common">Endomycorrhizal fungus</name>
    <name type="synonym">Glomus mosseae</name>
    <dbReference type="NCBI Taxonomy" id="27381"/>
    <lineage>
        <taxon>Eukaryota</taxon>
        <taxon>Fungi</taxon>
        <taxon>Fungi incertae sedis</taxon>
        <taxon>Mucoromycota</taxon>
        <taxon>Glomeromycotina</taxon>
        <taxon>Glomeromycetes</taxon>
        <taxon>Glomerales</taxon>
        <taxon>Glomeraceae</taxon>
        <taxon>Funneliformis</taxon>
    </lineage>
</organism>
<evidence type="ECO:0000256" key="6">
    <source>
        <dbReference type="ARBA" id="ARBA00023010"/>
    </source>
</evidence>
<keyword evidence="4" id="KW-0509">mRNA transport</keyword>
<dbReference type="InterPro" id="IPR038506">
    <property type="entry name" value="GLE1-like_sf"/>
</dbReference>
<evidence type="ECO:0000256" key="8">
    <source>
        <dbReference type="ARBA" id="ARBA00023242"/>
    </source>
</evidence>
<evidence type="ECO:0000256" key="9">
    <source>
        <dbReference type="ARBA" id="ARBA00026227"/>
    </source>
</evidence>
<name>A0A9N8VZT5_FUNMO</name>
<comment type="subcellular location">
    <subcellularLocation>
        <location evidence="1">Nucleus</location>
        <location evidence="1">Nuclear pore complex</location>
    </subcellularLocation>
</comment>
<dbReference type="Gene3D" id="1.25.40.510">
    <property type="entry name" value="GLE1-like"/>
    <property type="match status" value="1"/>
</dbReference>
<dbReference type="InterPro" id="IPR012476">
    <property type="entry name" value="GLE1"/>
</dbReference>
<comment type="similarity">
    <text evidence="2">Belongs to the GLE1 family.</text>
</comment>
<dbReference type="GO" id="GO:0031369">
    <property type="term" value="F:translation initiation factor binding"/>
    <property type="evidence" value="ECO:0007669"/>
    <property type="project" value="TreeGrafter"/>
</dbReference>
<dbReference type="Proteomes" id="UP000789375">
    <property type="component" value="Unassembled WGS sequence"/>
</dbReference>
<dbReference type="GO" id="GO:0044614">
    <property type="term" value="C:nuclear pore cytoplasmic filaments"/>
    <property type="evidence" value="ECO:0007669"/>
    <property type="project" value="TreeGrafter"/>
</dbReference>
<dbReference type="PANTHER" id="PTHR12960:SF0">
    <property type="entry name" value="MRNA EXPORT FACTOR GLE1"/>
    <property type="match status" value="1"/>
</dbReference>
<protein>
    <recommendedName>
        <fullName evidence="9">mRNA export factor GLE1</fullName>
    </recommendedName>
    <alternativeName>
        <fullName evidence="10">Nucleoporin GLE1</fullName>
    </alternativeName>
</protein>
<evidence type="ECO:0000256" key="10">
    <source>
        <dbReference type="ARBA" id="ARBA00029983"/>
    </source>
</evidence>
<evidence type="ECO:0000256" key="4">
    <source>
        <dbReference type="ARBA" id="ARBA00022816"/>
    </source>
</evidence>
<proteinExistence type="inferred from homology"/>
<dbReference type="AlphaFoldDB" id="A0A9N8VZT5"/>
<dbReference type="EMBL" id="CAJVPP010000344">
    <property type="protein sequence ID" value="CAG8472101.1"/>
    <property type="molecule type" value="Genomic_DNA"/>
</dbReference>
<dbReference type="GO" id="GO:0015031">
    <property type="term" value="P:protein transport"/>
    <property type="evidence" value="ECO:0007669"/>
    <property type="project" value="UniProtKB-KW"/>
</dbReference>
<dbReference type="PANTHER" id="PTHR12960">
    <property type="entry name" value="GLE-1-RELATED"/>
    <property type="match status" value="1"/>
</dbReference>
<accession>A0A9N8VZT5</accession>
<reference evidence="12" key="1">
    <citation type="submission" date="2021-06" db="EMBL/GenBank/DDBJ databases">
        <authorList>
            <person name="Kallberg Y."/>
            <person name="Tangrot J."/>
            <person name="Rosling A."/>
        </authorList>
    </citation>
    <scope>NUCLEOTIDE SEQUENCE</scope>
    <source>
        <strain evidence="12">87-6 pot B 2015</strain>
    </source>
</reference>
<keyword evidence="13" id="KW-1185">Reference proteome</keyword>
<evidence type="ECO:0000256" key="1">
    <source>
        <dbReference type="ARBA" id="ARBA00004567"/>
    </source>
</evidence>
<keyword evidence="5" id="KW-0653">Protein transport</keyword>
<evidence type="ECO:0000313" key="12">
    <source>
        <dbReference type="EMBL" id="CAG8472101.1"/>
    </source>
</evidence>
<evidence type="ECO:0000256" key="5">
    <source>
        <dbReference type="ARBA" id="ARBA00022927"/>
    </source>
</evidence>
<dbReference type="GO" id="GO:0016973">
    <property type="term" value="P:poly(A)+ mRNA export from nucleus"/>
    <property type="evidence" value="ECO:0007669"/>
    <property type="project" value="InterPro"/>
</dbReference>
<dbReference type="GO" id="GO:0005737">
    <property type="term" value="C:cytoplasm"/>
    <property type="evidence" value="ECO:0007669"/>
    <property type="project" value="TreeGrafter"/>
</dbReference>
<keyword evidence="6" id="KW-0811">Translocation</keyword>
<comment type="caution">
    <text evidence="12">The sequence shown here is derived from an EMBL/GenBank/DDBJ whole genome shotgun (WGS) entry which is preliminary data.</text>
</comment>
<keyword evidence="8" id="KW-0539">Nucleus</keyword>
<feature type="region of interest" description="Disordered" evidence="11">
    <location>
        <begin position="126"/>
        <end position="145"/>
    </location>
</feature>
<evidence type="ECO:0000256" key="2">
    <source>
        <dbReference type="ARBA" id="ARBA00011056"/>
    </source>
</evidence>
<keyword evidence="7" id="KW-0906">Nuclear pore complex</keyword>
<evidence type="ECO:0000256" key="3">
    <source>
        <dbReference type="ARBA" id="ARBA00022448"/>
    </source>
</evidence>
<evidence type="ECO:0000313" key="13">
    <source>
        <dbReference type="Proteomes" id="UP000789375"/>
    </source>
</evidence>
<evidence type="ECO:0000256" key="11">
    <source>
        <dbReference type="SAM" id="MobiDB-lite"/>
    </source>
</evidence>